<keyword evidence="4" id="KW-0804">Transcription</keyword>
<evidence type="ECO:0000313" key="8">
    <source>
        <dbReference type="EMBL" id="CAD1818866.1"/>
    </source>
</evidence>
<feature type="domain" description="BHLH" evidence="7">
    <location>
        <begin position="375"/>
        <end position="424"/>
    </location>
</feature>
<dbReference type="CDD" id="cd11393">
    <property type="entry name" value="bHLH_AtbHLH_like"/>
    <property type="match status" value="1"/>
</dbReference>
<reference evidence="8" key="1">
    <citation type="submission" date="2020-07" db="EMBL/GenBank/DDBJ databases">
        <authorList>
            <person name="Lin J."/>
        </authorList>
    </citation>
    <scope>NUCLEOTIDE SEQUENCE</scope>
</reference>
<organism evidence="8">
    <name type="scientific">Ananas comosus var. bracteatus</name>
    <name type="common">red pineapple</name>
    <dbReference type="NCBI Taxonomy" id="296719"/>
    <lineage>
        <taxon>Eukaryota</taxon>
        <taxon>Viridiplantae</taxon>
        <taxon>Streptophyta</taxon>
        <taxon>Embryophyta</taxon>
        <taxon>Tracheophyta</taxon>
        <taxon>Spermatophyta</taxon>
        <taxon>Magnoliopsida</taxon>
        <taxon>Liliopsida</taxon>
        <taxon>Poales</taxon>
        <taxon>Bromeliaceae</taxon>
        <taxon>Bromelioideae</taxon>
        <taxon>Ananas</taxon>
    </lineage>
</organism>
<comment type="subcellular location">
    <subcellularLocation>
        <location evidence="1">Nucleus</location>
    </subcellularLocation>
</comment>
<dbReference type="GO" id="GO:0000978">
    <property type="term" value="F:RNA polymerase II cis-regulatory region sequence-specific DNA binding"/>
    <property type="evidence" value="ECO:0007669"/>
    <property type="project" value="TreeGrafter"/>
</dbReference>
<name>A0A6V7NKQ0_ANACO</name>
<dbReference type="PROSITE" id="PS50888">
    <property type="entry name" value="BHLH"/>
    <property type="match status" value="1"/>
</dbReference>
<evidence type="ECO:0000256" key="5">
    <source>
        <dbReference type="ARBA" id="ARBA00023242"/>
    </source>
</evidence>
<feature type="region of interest" description="Disordered" evidence="6">
    <location>
        <begin position="315"/>
        <end position="374"/>
    </location>
</feature>
<feature type="compositionally biased region" description="Low complexity" evidence="6">
    <location>
        <begin position="33"/>
        <end position="65"/>
    </location>
</feature>
<feature type="compositionally biased region" description="Basic and acidic residues" evidence="6">
    <location>
        <begin position="354"/>
        <end position="374"/>
    </location>
</feature>
<dbReference type="GO" id="GO:0000981">
    <property type="term" value="F:DNA-binding transcription factor activity, RNA polymerase II-specific"/>
    <property type="evidence" value="ECO:0007669"/>
    <property type="project" value="TreeGrafter"/>
</dbReference>
<evidence type="ECO:0000256" key="6">
    <source>
        <dbReference type="SAM" id="MobiDB-lite"/>
    </source>
</evidence>
<evidence type="ECO:0000256" key="2">
    <source>
        <dbReference type="ARBA" id="ARBA00005510"/>
    </source>
</evidence>
<dbReference type="EMBL" id="LR862139">
    <property type="protein sequence ID" value="CAD1818866.1"/>
    <property type="molecule type" value="Genomic_DNA"/>
</dbReference>
<dbReference type="InterPro" id="IPR045239">
    <property type="entry name" value="bHLH95_bHLH"/>
</dbReference>
<evidence type="ECO:0000256" key="3">
    <source>
        <dbReference type="ARBA" id="ARBA00023015"/>
    </source>
</evidence>
<keyword evidence="5" id="KW-0539">Nucleus</keyword>
<dbReference type="InterPro" id="IPR045843">
    <property type="entry name" value="IND-like"/>
</dbReference>
<dbReference type="AlphaFoldDB" id="A0A6V7NKQ0"/>
<sequence>MAQENSEASSSVTLISSSRGTNNNISSSWWDMHGNSSSSSSSSLSSCSNTTMNNNRSSSSSSSSSWQQLLHHPDHRHGNPCGHVGIDMASQAPLKLSGEAVESHLWNQVLLNAGSSMNMQNTHGGENFLENLSSKSLSSEMFDPAYDYLKKMDSTWEFNTNAPSLNTLQKELMRSYDGTMLEPERMTNLSNLVINWSIAPPDPQINHRIAPPSCEVSMDNPSVHSQYLAPSISHIEHEVIPHSQLDSCNEMIDGSTSYKEDSHHQEFGYQIGLNNSILGLNNKLCSGLMTDIPWSNTRSLSDLISFSGCLSKPEVELRGPSNPYGKISDPSEKKKQGLETSSTRVNNRGSRTTSDGKKKRSEDSSETLAKKIKSESPTATSLKLQVPKVKLTDKITALQQIVSPFGKTDTASVLLEAIKYIKFLHEQVQLLSDPYMKPSPTKDNAWGGLDIGKEMAEIKIDSLRSRGLCLVPISCTPQVYKESSGPDYWTPPYRSCSYR</sequence>
<proteinExistence type="inferred from homology"/>
<evidence type="ECO:0000256" key="1">
    <source>
        <dbReference type="ARBA" id="ARBA00004123"/>
    </source>
</evidence>
<keyword evidence="3" id="KW-0805">Transcription regulation</keyword>
<accession>A0A6V7NKQ0</accession>
<evidence type="ECO:0000259" key="7">
    <source>
        <dbReference type="PROSITE" id="PS50888"/>
    </source>
</evidence>
<dbReference type="SUPFAM" id="SSF47459">
    <property type="entry name" value="HLH, helix-loop-helix DNA-binding domain"/>
    <property type="match status" value="1"/>
</dbReference>
<dbReference type="PANTHER" id="PTHR16223">
    <property type="entry name" value="TRANSCRIPTION FACTOR BHLH83-RELATED"/>
    <property type="match status" value="1"/>
</dbReference>
<feature type="region of interest" description="Disordered" evidence="6">
    <location>
        <begin position="33"/>
        <end position="82"/>
    </location>
</feature>
<dbReference type="GO" id="GO:0046983">
    <property type="term" value="F:protein dimerization activity"/>
    <property type="evidence" value="ECO:0007669"/>
    <property type="project" value="InterPro"/>
</dbReference>
<dbReference type="PANTHER" id="PTHR16223:SF171">
    <property type="entry name" value="BASIC HELIX-LOOP-HELIX (BHLH) DNA-BINDING SUPERFAMILY PROTEIN"/>
    <property type="match status" value="1"/>
</dbReference>
<dbReference type="InterPro" id="IPR036638">
    <property type="entry name" value="HLH_DNA-bd_sf"/>
</dbReference>
<gene>
    <name evidence="8" type="ORF">CB5_LOCUS2077</name>
</gene>
<protein>
    <recommendedName>
        <fullName evidence="7">BHLH domain-containing protein</fullName>
    </recommendedName>
</protein>
<comment type="similarity">
    <text evidence="2">Belongs to the bHLH protein family.</text>
</comment>
<dbReference type="InterPro" id="IPR011598">
    <property type="entry name" value="bHLH_dom"/>
</dbReference>
<dbReference type="Gene3D" id="4.10.280.10">
    <property type="entry name" value="Helix-loop-helix DNA-binding domain"/>
    <property type="match status" value="1"/>
</dbReference>
<feature type="compositionally biased region" description="Polar residues" evidence="6">
    <location>
        <begin position="338"/>
        <end position="353"/>
    </location>
</feature>
<evidence type="ECO:0000256" key="4">
    <source>
        <dbReference type="ARBA" id="ARBA00023163"/>
    </source>
</evidence>
<dbReference type="GO" id="GO:0005634">
    <property type="term" value="C:nucleus"/>
    <property type="evidence" value="ECO:0007669"/>
    <property type="project" value="UniProtKB-SubCell"/>
</dbReference>